<evidence type="ECO:0000256" key="2">
    <source>
        <dbReference type="SAM" id="Phobius"/>
    </source>
</evidence>
<feature type="coiled-coil region" evidence="1">
    <location>
        <begin position="30"/>
        <end position="65"/>
    </location>
</feature>
<keyword evidence="2" id="KW-0472">Membrane</keyword>
<feature type="transmembrane region" description="Helical" evidence="2">
    <location>
        <begin position="6"/>
        <end position="23"/>
    </location>
</feature>
<organism evidence="3 4">
    <name type="scientific">Duncaniella freteri</name>
    <dbReference type="NCBI Taxonomy" id="2530391"/>
    <lineage>
        <taxon>Bacteria</taxon>
        <taxon>Pseudomonadati</taxon>
        <taxon>Bacteroidota</taxon>
        <taxon>Bacteroidia</taxon>
        <taxon>Bacteroidales</taxon>
        <taxon>Muribaculaceae</taxon>
        <taxon>Duncaniella</taxon>
    </lineage>
</organism>
<dbReference type="GeneID" id="82148378"/>
<evidence type="ECO:0000313" key="4">
    <source>
        <dbReference type="Proteomes" id="UP000297635"/>
    </source>
</evidence>
<sequence>MSSDAFELLVFFFMCIWMISTIYEQIKTGINDYHKSKEKIEKRNNELARQREMEKRKILEELRAKDLYRKLYRQIGIDPDTDSSPNK</sequence>
<accession>A0A4Z0V6C2</accession>
<dbReference type="EMBL" id="SJSA01000001">
    <property type="protein sequence ID" value="TGG39385.1"/>
    <property type="molecule type" value="Genomic_DNA"/>
</dbReference>
<gene>
    <name evidence="3" type="ORF">EZ315_01150</name>
</gene>
<protein>
    <submittedName>
        <fullName evidence="3">Uncharacterized protein</fullName>
    </submittedName>
</protein>
<comment type="caution">
    <text evidence="3">The sequence shown here is derived from an EMBL/GenBank/DDBJ whole genome shotgun (WGS) entry which is preliminary data.</text>
</comment>
<keyword evidence="4" id="KW-1185">Reference proteome</keyword>
<evidence type="ECO:0000313" key="3">
    <source>
        <dbReference type="EMBL" id="TGG39385.1"/>
    </source>
</evidence>
<keyword evidence="2" id="KW-0812">Transmembrane</keyword>
<reference evidence="3 4" key="1">
    <citation type="submission" date="2019-02" db="EMBL/GenBank/DDBJ databases">
        <title>Isolation and identification of novel species under the genus Muribaculum.</title>
        <authorList>
            <person name="Miyake S."/>
            <person name="Ding Y."/>
            <person name="Low A."/>
            <person name="Soh M."/>
            <person name="Seedorf H."/>
        </authorList>
    </citation>
    <scope>NUCLEOTIDE SEQUENCE [LARGE SCALE GENOMIC DNA]</scope>
    <source>
        <strain evidence="3 4">TLL-A3</strain>
    </source>
</reference>
<evidence type="ECO:0000256" key="1">
    <source>
        <dbReference type="SAM" id="Coils"/>
    </source>
</evidence>
<dbReference type="RefSeq" id="WP_135469902.1">
    <property type="nucleotide sequence ID" value="NZ_CASJDB010000035.1"/>
</dbReference>
<name>A0A4Z0V6C2_9BACT</name>
<keyword evidence="2" id="KW-1133">Transmembrane helix</keyword>
<keyword evidence="1" id="KW-0175">Coiled coil</keyword>
<proteinExistence type="predicted"/>
<dbReference type="AlphaFoldDB" id="A0A4Z0V6C2"/>
<dbReference type="Proteomes" id="UP000297635">
    <property type="component" value="Unassembled WGS sequence"/>
</dbReference>